<evidence type="ECO:0000256" key="3">
    <source>
        <dbReference type="ARBA" id="ARBA00023163"/>
    </source>
</evidence>
<dbReference type="InterPro" id="IPR001789">
    <property type="entry name" value="Sig_transdc_resp-reg_receiver"/>
</dbReference>
<proteinExistence type="predicted"/>
<dbReference type="PANTHER" id="PTHR43874:SF214">
    <property type="entry name" value="RESPONSE REGULATORY DOMAIN-CONTAINING PROTEIN"/>
    <property type="match status" value="1"/>
</dbReference>
<protein>
    <submittedName>
        <fullName evidence="8">Glutathione S-transferase TAU 25</fullName>
    </submittedName>
</protein>
<dbReference type="Pfam" id="PF00043">
    <property type="entry name" value="GST_C"/>
    <property type="match status" value="1"/>
</dbReference>
<evidence type="ECO:0000256" key="1">
    <source>
        <dbReference type="ARBA" id="ARBA00023012"/>
    </source>
</evidence>
<name>A0A7J0FSU7_9ERIC</name>
<dbReference type="PROSITE" id="PS50110">
    <property type="entry name" value="RESPONSE_REGULATORY"/>
    <property type="match status" value="1"/>
</dbReference>
<dbReference type="SUPFAM" id="SSF47616">
    <property type="entry name" value="GST C-terminal domain-like"/>
    <property type="match status" value="2"/>
</dbReference>
<dbReference type="Gene3D" id="3.40.50.2300">
    <property type="match status" value="1"/>
</dbReference>
<dbReference type="Pfam" id="PF00072">
    <property type="entry name" value="Response_reg"/>
    <property type="match status" value="1"/>
</dbReference>
<dbReference type="GO" id="GO:0004364">
    <property type="term" value="F:glutathione transferase activity"/>
    <property type="evidence" value="ECO:0007669"/>
    <property type="project" value="InterPro"/>
</dbReference>
<dbReference type="InterPro" id="IPR004046">
    <property type="entry name" value="GST_C"/>
</dbReference>
<reference evidence="8 9" key="1">
    <citation type="submission" date="2019-07" db="EMBL/GenBank/DDBJ databases">
        <title>De Novo Assembly of kiwifruit Actinidia rufa.</title>
        <authorList>
            <person name="Sugita-Konishi S."/>
            <person name="Sato K."/>
            <person name="Mori E."/>
            <person name="Abe Y."/>
            <person name="Kisaki G."/>
            <person name="Hamano K."/>
            <person name="Suezawa K."/>
            <person name="Otani M."/>
            <person name="Fukuda T."/>
            <person name="Manabe T."/>
            <person name="Gomi K."/>
            <person name="Tabuchi M."/>
            <person name="Akimitsu K."/>
            <person name="Kataoka I."/>
        </authorList>
    </citation>
    <scope>NUCLEOTIDE SEQUENCE [LARGE SCALE GENOMIC DNA]</scope>
    <source>
        <strain evidence="9">cv. Fuchu</strain>
    </source>
</reference>
<dbReference type="CDD" id="cd03185">
    <property type="entry name" value="GST_C_Tau"/>
    <property type="match status" value="2"/>
</dbReference>
<dbReference type="SUPFAM" id="SSF52172">
    <property type="entry name" value="CheY-like"/>
    <property type="match status" value="1"/>
</dbReference>
<dbReference type="SMART" id="SM00448">
    <property type="entry name" value="REC"/>
    <property type="match status" value="1"/>
</dbReference>
<dbReference type="EMBL" id="BJWL01000015">
    <property type="protein sequence ID" value="GFZ01751.1"/>
    <property type="molecule type" value="Genomic_DNA"/>
</dbReference>
<dbReference type="GO" id="GO:0000160">
    <property type="term" value="P:phosphorelay signal transduction system"/>
    <property type="evidence" value="ECO:0007669"/>
    <property type="project" value="UniProtKB-KW"/>
</dbReference>
<accession>A0A7J0FSU7</accession>
<dbReference type="InterPro" id="IPR036282">
    <property type="entry name" value="Glutathione-S-Trfase_C_sf"/>
</dbReference>
<dbReference type="OrthoDB" id="60033at2759"/>
<evidence type="ECO:0000256" key="4">
    <source>
        <dbReference type="PROSITE-ProRule" id="PRU00169"/>
    </source>
</evidence>
<dbReference type="AlphaFoldDB" id="A0A7J0FSU7"/>
<gene>
    <name evidence="8" type="ORF">Acr_15g0003600</name>
</gene>
<dbReference type="Pfam" id="PF13410">
    <property type="entry name" value="GST_C_2"/>
    <property type="match status" value="1"/>
</dbReference>
<feature type="modified residue" description="4-aspartylphosphate" evidence="4">
    <location>
        <position position="80"/>
    </location>
</feature>
<evidence type="ECO:0000256" key="2">
    <source>
        <dbReference type="ARBA" id="ARBA00023015"/>
    </source>
</evidence>
<keyword evidence="1" id="KW-0902">Two-component regulatory system</keyword>
<evidence type="ECO:0000259" key="7">
    <source>
        <dbReference type="PROSITE" id="PS50405"/>
    </source>
</evidence>
<dbReference type="CDD" id="cd17581">
    <property type="entry name" value="REC_typeA_ARR"/>
    <property type="match status" value="1"/>
</dbReference>
<dbReference type="InterPro" id="IPR010987">
    <property type="entry name" value="Glutathione-S-Trfase_C-like"/>
</dbReference>
<dbReference type="GO" id="GO:0009736">
    <property type="term" value="P:cytokinin-activated signaling pathway"/>
    <property type="evidence" value="ECO:0007669"/>
    <property type="project" value="InterPro"/>
</dbReference>
<feature type="compositionally biased region" description="Low complexity" evidence="5">
    <location>
        <begin position="1"/>
        <end position="17"/>
    </location>
</feature>
<evidence type="ECO:0000313" key="9">
    <source>
        <dbReference type="Proteomes" id="UP000585474"/>
    </source>
</evidence>
<dbReference type="Gene3D" id="1.20.1050.10">
    <property type="match status" value="2"/>
</dbReference>
<dbReference type="InterPro" id="IPR011006">
    <property type="entry name" value="CheY-like_superfamily"/>
</dbReference>
<feature type="region of interest" description="Disordered" evidence="5">
    <location>
        <begin position="1"/>
        <end position="27"/>
    </location>
</feature>
<dbReference type="Proteomes" id="UP000585474">
    <property type="component" value="Unassembled WGS sequence"/>
</dbReference>
<feature type="domain" description="Response regulatory" evidence="6">
    <location>
        <begin position="24"/>
        <end position="147"/>
    </location>
</feature>
<sequence>MACSSSTSSSSSSSSSSHNEERPHVLAVDDSPVDRMLVERLLTNAGCKVTTAENGQTALEFLGQHTTTNRDLKVNLIITDYSMPGMTGYELLKRIKESPDLKDIPVVIASSENIPARIEKCLEEGAAEFIPKPLQQSDIYKIGKRVWKVKGEEQEAMKNEFIECLKRLEEELGDKPYFGGETLGFVDVVLVPITSWFYTFETFGNFSIEAECPKLISWIYKIGKRVWKVKGEEQEAMKNEFIECLKRLEEELGEKPYFGGETLGFVDVVLVPITSWFYTFETFGNFSIEAECPKLISWVKRCLERESISKSLPDPLKIYGFAKQLLFGVE</sequence>
<dbReference type="GO" id="GO:0006749">
    <property type="term" value="P:glutathione metabolic process"/>
    <property type="evidence" value="ECO:0007669"/>
    <property type="project" value="InterPro"/>
</dbReference>
<evidence type="ECO:0000313" key="8">
    <source>
        <dbReference type="EMBL" id="GFZ01751.1"/>
    </source>
</evidence>
<dbReference type="InterPro" id="IPR045074">
    <property type="entry name" value="GST_C_Tau"/>
</dbReference>
<keyword evidence="9" id="KW-1185">Reference proteome</keyword>
<dbReference type="PANTHER" id="PTHR43874">
    <property type="entry name" value="TWO-COMPONENT RESPONSE REGULATOR"/>
    <property type="match status" value="1"/>
</dbReference>
<keyword evidence="2" id="KW-0805">Transcription regulation</keyword>
<comment type="caution">
    <text evidence="8">The sequence shown here is derived from an EMBL/GenBank/DDBJ whole genome shotgun (WGS) entry which is preliminary data.</text>
</comment>
<evidence type="ECO:0000259" key="6">
    <source>
        <dbReference type="PROSITE" id="PS50110"/>
    </source>
</evidence>
<keyword evidence="4" id="KW-0597">Phosphoprotein</keyword>
<keyword evidence="8" id="KW-0808">Transferase</keyword>
<organism evidence="8 9">
    <name type="scientific">Actinidia rufa</name>
    <dbReference type="NCBI Taxonomy" id="165716"/>
    <lineage>
        <taxon>Eukaryota</taxon>
        <taxon>Viridiplantae</taxon>
        <taxon>Streptophyta</taxon>
        <taxon>Embryophyta</taxon>
        <taxon>Tracheophyta</taxon>
        <taxon>Spermatophyta</taxon>
        <taxon>Magnoliopsida</taxon>
        <taxon>eudicotyledons</taxon>
        <taxon>Gunneridae</taxon>
        <taxon>Pentapetalae</taxon>
        <taxon>asterids</taxon>
        <taxon>Ericales</taxon>
        <taxon>Actinidiaceae</taxon>
        <taxon>Actinidia</taxon>
    </lineage>
</organism>
<dbReference type="InterPro" id="IPR045279">
    <property type="entry name" value="ARR-like"/>
</dbReference>
<keyword evidence="3" id="KW-0804">Transcription</keyword>
<evidence type="ECO:0000256" key="5">
    <source>
        <dbReference type="SAM" id="MobiDB-lite"/>
    </source>
</evidence>
<dbReference type="PROSITE" id="PS50405">
    <property type="entry name" value="GST_CTER"/>
    <property type="match status" value="1"/>
</dbReference>
<feature type="domain" description="GST C-terminal" evidence="7">
    <location>
        <begin position="186"/>
        <end position="321"/>
    </location>
</feature>